<dbReference type="InterPro" id="IPR029016">
    <property type="entry name" value="GAF-like_dom_sf"/>
</dbReference>
<evidence type="ECO:0000313" key="4">
    <source>
        <dbReference type="EMBL" id="GAA1734358.1"/>
    </source>
</evidence>
<evidence type="ECO:0000256" key="1">
    <source>
        <dbReference type="ARBA" id="ARBA00008898"/>
    </source>
</evidence>
<protein>
    <submittedName>
        <fullName evidence="4">Flavin reductase</fullName>
    </submittedName>
</protein>
<dbReference type="InterPro" id="IPR050268">
    <property type="entry name" value="NADH-dep_flavin_reductase"/>
</dbReference>
<comment type="similarity">
    <text evidence="1">Belongs to the non-flavoprotein flavin reductase family.</text>
</comment>
<accession>A0ABN2JP52</accession>
<feature type="domain" description="IclR-ED" evidence="3">
    <location>
        <begin position="169"/>
        <end position="389"/>
    </location>
</feature>
<gene>
    <name evidence="4" type="ORF">GCM10009710_13730</name>
</gene>
<sequence length="396" mass="42511">MDVTTHPVQIDPAQFRQVLGQYPTGVVVVTASGPEGEPIGMTVGSFTSVSVDPPLVAFLPDQRSGSWRSLRESGSDFCVNVLSSRQEDVCRQIATRKVDKFDGLEWETSPGGSPVLSGAVAYIDCTTDAIHDAGDHHIVIGRVRHLRAQSSDYPLLFFRGGYGSFRPVSLGAADADLLSQMRRVDLVRPTLERLAEEVSAEVSALCVVGDELVIAASAGQERSAEVPTRVGQRWPFAPPMGSVFAAWGDEDVRARWLGRTPPGSEMRDLAEWLLKQSLADGHVLAISTAAVADHADGVELFRGGRATITSAMAERILRTDQLVHNPRPTDLPDEVIVRSLSVPVVAGPEDVACCFTLWGPRAPLARETVLHAIERIVSAADAAGSVLREHAAGWAS</sequence>
<dbReference type="InterPro" id="IPR012349">
    <property type="entry name" value="Split_barrel_FMN-bd"/>
</dbReference>
<dbReference type="PROSITE" id="PS51078">
    <property type="entry name" value="ICLR_ED"/>
    <property type="match status" value="1"/>
</dbReference>
<evidence type="ECO:0000313" key="5">
    <source>
        <dbReference type="Proteomes" id="UP001501057"/>
    </source>
</evidence>
<organism evidence="4 5">
    <name type="scientific">Aeromicrobium alkaliterrae</name>
    <dbReference type="NCBI Taxonomy" id="302168"/>
    <lineage>
        <taxon>Bacteria</taxon>
        <taxon>Bacillati</taxon>
        <taxon>Actinomycetota</taxon>
        <taxon>Actinomycetes</taxon>
        <taxon>Propionibacteriales</taxon>
        <taxon>Nocardioidaceae</taxon>
        <taxon>Aeromicrobium</taxon>
    </lineage>
</organism>
<dbReference type="RefSeq" id="WP_344199118.1">
    <property type="nucleotide sequence ID" value="NZ_BAAAME010000002.1"/>
</dbReference>
<dbReference type="Pfam" id="PF01613">
    <property type="entry name" value="Flavin_Reduct"/>
    <property type="match status" value="1"/>
</dbReference>
<dbReference type="SUPFAM" id="SSF50475">
    <property type="entry name" value="FMN-binding split barrel"/>
    <property type="match status" value="1"/>
</dbReference>
<keyword evidence="5" id="KW-1185">Reference proteome</keyword>
<dbReference type="SMART" id="SM00903">
    <property type="entry name" value="Flavin_Reduct"/>
    <property type="match status" value="1"/>
</dbReference>
<dbReference type="SUPFAM" id="SSF55781">
    <property type="entry name" value="GAF domain-like"/>
    <property type="match status" value="1"/>
</dbReference>
<proteinExistence type="inferred from homology"/>
<dbReference type="EMBL" id="BAAAME010000002">
    <property type="protein sequence ID" value="GAA1734358.1"/>
    <property type="molecule type" value="Genomic_DNA"/>
</dbReference>
<dbReference type="PANTHER" id="PTHR30466:SF11">
    <property type="entry name" value="FLAVIN-DEPENDENT MONOOXYGENASE, REDUCTASE SUBUNIT HSAB"/>
    <property type="match status" value="1"/>
</dbReference>
<dbReference type="Gene3D" id="2.30.110.10">
    <property type="entry name" value="Electron Transport, Fmn-binding Protein, Chain A"/>
    <property type="match status" value="1"/>
</dbReference>
<dbReference type="InterPro" id="IPR014757">
    <property type="entry name" value="Tscrpt_reg_IclR_C"/>
</dbReference>
<name>A0ABN2JP52_9ACTN</name>
<dbReference type="Proteomes" id="UP001501057">
    <property type="component" value="Unassembled WGS sequence"/>
</dbReference>
<evidence type="ECO:0000259" key="3">
    <source>
        <dbReference type="PROSITE" id="PS51078"/>
    </source>
</evidence>
<dbReference type="Gene3D" id="3.30.450.40">
    <property type="match status" value="1"/>
</dbReference>
<reference evidence="4 5" key="1">
    <citation type="journal article" date="2019" name="Int. J. Syst. Evol. Microbiol.">
        <title>The Global Catalogue of Microorganisms (GCM) 10K type strain sequencing project: providing services to taxonomists for standard genome sequencing and annotation.</title>
        <authorList>
            <consortium name="The Broad Institute Genomics Platform"/>
            <consortium name="The Broad Institute Genome Sequencing Center for Infectious Disease"/>
            <person name="Wu L."/>
            <person name="Ma J."/>
        </authorList>
    </citation>
    <scope>NUCLEOTIDE SEQUENCE [LARGE SCALE GENOMIC DNA]</scope>
    <source>
        <strain evidence="4 5">JCM 13518</strain>
    </source>
</reference>
<comment type="caution">
    <text evidence="4">The sequence shown here is derived from an EMBL/GenBank/DDBJ whole genome shotgun (WGS) entry which is preliminary data.</text>
</comment>
<keyword evidence="2" id="KW-0560">Oxidoreductase</keyword>
<evidence type="ECO:0000256" key="2">
    <source>
        <dbReference type="ARBA" id="ARBA00023002"/>
    </source>
</evidence>
<dbReference type="InterPro" id="IPR002563">
    <property type="entry name" value="Flavin_Rdtase-like_dom"/>
</dbReference>
<dbReference type="PANTHER" id="PTHR30466">
    <property type="entry name" value="FLAVIN REDUCTASE"/>
    <property type="match status" value="1"/>
</dbReference>